<evidence type="ECO:0000313" key="3">
    <source>
        <dbReference type="Proteomes" id="UP000237000"/>
    </source>
</evidence>
<dbReference type="Proteomes" id="UP000237000">
    <property type="component" value="Unassembled WGS sequence"/>
</dbReference>
<sequence length="61" mass="6616">MCHPTISGRVGLDSGKEDLAGNGEERRHLAAKTSDLAAVYSSFFASTSLDVRHRPMTELPE</sequence>
<protein>
    <submittedName>
        <fullName evidence="2">Uncharacterized protein</fullName>
    </submittedName>
</protein>
<comment type="caution">
    <text evidence="2">The sequence shown here is derived from an EMBL/GenBank/DDBJ whole genome shotgun (WGS) entry which is preliminary data.</text>
</comment>
<proteinExistence type="predicted"/>
<dbReference type="AlphaFoldDB" id="A0A2P5EQT5"/>
<name>A0A2P5EQT5_TREOI</name>
<evidence type="ECO:0000313" key="2">
    <source>
        <dbReference type="EMBL" id="PON87845.1"/>
    </source>
</evidence>
<organism evidence="2 3">
    <name type="scientific">Trema orientale</name>
    <name type="common">Charcoal tree</name>
    <name type="synonym">Celtis orientalis</name>
    <dbReference type="NCBI Taxonomy" id="63057"/>
    <lineage>
        <taxon>Eukaryota</taxon>
        <taxon>Viridiplantae</taxon>
        <taxon>Streptophyta</taxon>
        <taxon>Embryophyta</taxon>
        <taxon>Tracheophyta</taxon>
        <taxon>Spermatophyta</taxon>
        <taxon>Magnoliopsida</taxon>
        <taxon>eudicotyledons</taxon>
        <taxon>Gunneridae</taxon>
        <taxon>Pentapetalae</taxon>
        <taxon>rosids</taxon>
        <taxon>fabids</taxon>
        <taxon>Rosales</taxon>
        <taxon>Cannabaceae</taxon>
        <taxon>Trema</taxon>
    </lineage>
</organism>
<reference evidence="3" key="1">
    <citation type="submission" date="2016-06" db="EMBL/GenBank/DDBJ databases">
        <title>Parallel loss of symbiosis genes in relatives of nitrogen-fixing non-legume Parasponia.</title>
        <authorList>
            <person name="Van Velzen R."/>
            <person name="Holmer R."/>
            <person name="Bu F."/>
            <person name="Rutten L."/>
            <person name="Van Zeijl A."/>
            <person name="Liu W."/>
            <person name="Santuari L."/>
            <person name="Cao Q."/>
            <person name="Sharma T."/>
            <person name="Shen D."/>
            <person name="Roswanjaya Y."/>
            <person name="Wardhani T."/>
            <person name="Kalhor M.S."/>
            <person name="Jansen J."/>
            <person name="Van den Hoogen J."/>
            <person name="Gungor B."/>
            <person name="Hartog M."/>
            <person name="Hontelez J."/>
            <person name="Verver J."/>
            <person name="Yang W.-C."/>
            <person name="Schijlen E."/>
            <person name="Repin R."/>
            <person name="Schilthuizen M."/>
            <person name="Schranz E."/>
            <person name="Heidstra R."/>
            <person name="Miyata K."/>
            <person name="Fedorova E."/>
            <person name="Kohlen W."/>
            <person name="Bisseling T."/>
            <person name="Smit S."/>
            <person name="Geurts R."/>
        </authorList>
    </citation>
    <scope>NUCLEOTIDE SEQUENCE [LARGE SCALE GENOMIC DNA]</scope>
    <source>
        <strain evidence="3">cv. RG33-2</strain>
    </source>
</reference>
<dbReference type="OrthoDB" id="10502064at2759"/>
<evidence type="ECO:0000256" key="1">
    <source>
        <dbReference type="SAM" id="MobiDB-lite"/>
    </source>
</evidence>
<gene>
    <name evidence="2" type="ORF">TorRG33x02_163900</name>
</gene>
<accession>A0A2P5EQT5</accession>
<keyword evidence="3" id="KW-1185">Reference proteome</keyword>
<dbReference type="EMBL" id="JXTC01000112">
    <property type="protein sequence ID" value="PON87845.1"/>
    <property type="molecule type" value="Genomic_DNA"/>
</dbReference>
<feature type="region of interest" description="Disordered" evidence="1">
    <location>
        <begin position="1"/>
        <end position="20"/>
    </location>
</feature>
<dbReference type="InParanoid" id="A0A2P5EQT5"/>